<dbReference type="AlphaFoldDB" id="A0AAV4VJ02"/>
<evidence type="ECO:0000313" key="2">
    <source>
        <dbReference type="EMBL" id="GIY70292.1"/>
    </source>
</evidence>
<keyword evidence="3" id="KW-1185">Reference proteome</keyword>
<organism evidence="2 3">
    <name type="scientific">Caerostris darwini</name>
    <dbReference type="NCBI Taxonomy" id="1538125"/>
    <lineage>
        <taxon>Eukaryota</taxon>
        <taxon>Metazoa</taxon>
        <taxon>Ecdysozoa</taxon>
        <taxon>Arthropoda</taxon>
        <taxon>Chelicerata</taxon>
        <taxon>Arachnida</taxon>
        <taxon>Araneae</taxon>
        <taxon>Araneomorphae</taxon>
        <taxon>Entelegynae</taxon>
        <taxon>Araneoidea</taxon>
        <taxon>Araneidae</taxon>
        <taxon>Caerostris</taxon>
    </lineage>
</organism>
<proteinExistence type="predicted"/>
<gene>
    <name evidence="2" type="ORF">CDAR_564191</name>
</gene>
<comment type="caution">
    <text evidence="2">The sequence shown here is derived from an EMBL/GenBank/DDBJ whole genome shotgun (WGS) entry which is preliminary data.</text>
</comment>
<reference evidence="2 3" key="1">
    <citation type="submission" date="2021-06" db="EMBL/GenBank/DDBJ databases">
        <title>Caerostris darwini draft genome.</title>
        <authorList>
            <person name="Kono N."/>
            <person name="Arakawa K."/>
        </authorList>
    </citation>
    <scope>NUCLEOTIDE SEQUENCE [LARGE SCALE GENOMIC DNA]</scope>
</reference>
<evidence type="ECO:0000256" key="1">
    <source>
        <dbReference type="SAM" id="MobiDB-lite"/>
    </source>
</evidence>
<protein>
    <submittedName>
        <fullName evidence="2">Uncharacterized protein</fullName>
    </submittedName>
</protein>
<feature type="non-terminal residue" evidence="2">
    <location>
        <position position="30"/>
    </location>
</feature>
<name>A0AAV4VJ02_9ARAC</name>
<accession>A0AAV4VJ02</accession>
<dbReference type="Proteomes" id="UP001054837">
    <property type="component" value="Unassembled WGS sequence"/>
</dbReference>
<dbReference type="EMBL" id="BPLQ01013145">
    <property type="protein sequence ID" value="GIY70292.1"/>
    <property type="molecule type" value="Genomic_DNA"/>
</dbReference>
<sequence>MRQHSQKPGRTCSVPHREWMAPASPGLKSG</sequence>
<feature type="region of interest" description="Disordered" evidence="1">
    <location>
        <begin position="1"/>
        <end position="30"/>
    </location>
</feature>
<evidence type="ECO:0000313" key="3">
    <source>
        <dbReference type="Proteomes" id="UP001054837"/>
    </source>
</evidence>